<evidence type="ECO:0000313" key="2">
    <source>
        <dbReference type="EMBL" id="CAA9568572.1"/>
    </source>
</evidence>
<keyword evidence="1" id="KW-0812">Transmembrane</keyword>
<feature type="transmembrane region" description="Helical" evidence="1">
    <location>
        <begin position="22"/>
        <end position="44"/>
    </location>
</feature>
<evidence type="ECO:0000256" key="1">
    <source>
        <dbReference type="SAM" id="Phobius"/>
    </source>
</evidence>
<feature type="transmembrane region" description="Helical" evidence="1">
    <location>
        <begin position="131"/>
        <end position="157"/>
    </location>
</feature>
<reference evidence="2" key="1">
    <citation type="submission" date="2020-02" db="EMBL/GenBank/DDBJ databases">
        <authorList>
            <person name="Meier V. D."/>
        </authorList>
    </citation>
    <scope>NUCLEOTIDE SEQUENCE</scope>
    <source>
        <strain evidence="2">AVDCRST_MAG18</strain>
    </source>
</reference>
<name>A0A6J4VA78_9BACT</name>
<feature type="transmembrane region" description="Helical" evidence="1">
    <location>
        <begin position="98"/>
        <end position="119"/>
    </location>
</feature>
<organism evidence="2">
    <name type="scientific">uncultured Thermomicrobiales bacterium</name>
    <dbReference type="NCBI Taxonomy" id="1645740"/>
    <lineage>
        <taxon>Bacteria</taxon>
        <taxon>Pseudomonadati</taxon>
        <taxon>Thermomicrobiota</taxon>
        <taxon>Thermomicrobia</taxon>
        <taxon>Thermomicrobiales</taxon>
        <taxon>environmental samples</taxon>
    </lineage>
</organism>
<dbReference type="AlphaFoldDB" id="A0A6J4VA78"/>
<feature type="transmembrane region" description="Helical" evidence="1">
    <location>
        <begin position="64"/>
        <end position="86"/>
    </location>
</feature>
<sequence length="189" mass="20268">MSATKGGAGIPAWQRLLERPRLLHRLATFGLLGAAIVAGVNAFVRGAPAGVSQDARNLTYVFDAFVWIVVVLSAAAEAFVAGLTAGRARPDGRPHYQIVFTIGIVITAILVFAYSSILGASPQQLGLIGRIVKAAIAGMLPLLVGVTLVAGFTLLWVRFIQPRLEAHLEAQIREYERRSKRQGKGSARR</sequence>
<gene>
    <name evidence="2" type="ORF">AVDCRST_MAG18-1722</name>
</gene>
<proteinExistence type="predicted"/>
<accession>A0A6J4VA78</accession>
<dbReference type="EMBL" id="CADCWN010000133">
    <property type="protein sequence ID" value="CAA9568572.1"/>
    <property type="molecule type" value="Genomic_DNA"/>
</dbReference>
<protein>
    <submittedName>
        <fullName evidence="2">Uncharacterized protein</fullName>
    </submittedName>
</protein>
<keyword evidence="1" id="KW-0472">Membrane</keyword>
<keyword evidence="1" id="KW-1133">Transmembrane helix</keyword>